<dbReference type="RefSeq" id="WP_380056904.1">
    <property type="nucleotide sequence ID" value="NZ_JBHSWB010000001.1"/>
</dbReference>
<dbReference type="Gene3D" id="1.10.439.10">
    <property type="entry name" value="Penicillin Amidohydrolase, domain 1"/>
    <property type="match status" value="1"/>
</dbReference>
<comment type="caution">
    <text evidence="3">The sequence shown here is derived from an EMBL/GenBank/DDBJ whole genome shotgun (WGS) entry which is preliminary data.</text>
</comment>
<evidence type="ECO:0000256" key="1">
    <source>
        <dbReference type="ARBA" id="ARBA00006586"/>
    </source>
</evidence>
<evidence type="ECO:0000256" key="2">
    <source>
        <dbReference type="SAM" id="MobiDB-lite"/>
    </source>
</evidence>
<feature type="region of interest" description="Disordered" evidence="2">
    <location>
        <begin position="238"/>
        <end position="257"/>
    </location>
</feature>
<accession>A0ABW1ZLN0</accession>
<reference evidence="4" key="1">
    <citation type="journal article" date="2019" name="Int. J. Syst. Evol. Microbiol.">
        <title>The Global Catalogue of Microorganisms (GCM) 10K type strain sequencing project: providing services to taxonomists for standard genome sequencing and annotation.</title>
        <authorList>
            <consortium name="The Broad Institute Genomics Platform"/>
            <consortium name="The Broad Institute Genome Sequencing Center for Infectious Disease"/>
            <person name="Wu L."/>
            <person name="Ma J."/>
        </authorList>
    </citation>
    <scope>NUCLEOTIDE SEQUENCE [LARGE SCALE GENOMIC DNA]</scope>
    <source>
        <strain evidence="4">CCUG 63830</strain>
    </source>
</reference>
<keyword evidence="4" id="KW-1185">Reference proteome</keyword>
<dbReference type="Pfam" id="PF01804">
    <property type="entry name" value="Penicil_amidase"/>
    <property type="match status" value="1"/>
</dbReference>
<proteinExistence type="inferred from homology"/>
<name>A0ABW1ZLN0_9DEIO</name>
<dbReference type="SUPFAM" id="SSF56235">
    <property type="entry name" value="N-terminal nucleophile aminohydrolases (Ntn hydrolases)"/>
    <property type="match status" value="1"/>
</dbReference>
<evidence type="ECO:0000313" key="4">
    <source>
        <dbReference type="Proteomes" id="UP001596317"/>
    </source>
</evidence>
<dbReference type="InterPro" id="IPR023343">
    <property type="entry name" value="Penicillin_amidase_dom1"/>
</dbReference>
<dbReference type="InterPro" id="IPR002692">
    <property type="entry name" value="S45"/>
</dbReference>
<organism evidence="3 4">
    <name type="scientific">Deinococcus multiflagellatus</name>
    <dbReference type="NCBI Taxonomy" id="1656887"/>
    <lineage>
        <taxon>Bacteria</taxon>
        <taxon>Thermotogati</taxon>
        <taxon>Deinococcota</taxon>
        <taxon>Deinococci</taxon>
        <taxon>Deinococcales</taxon>
        <taxon>Deinococcaceae</taxon>
        <taxon>Deinococcus</taxon>
    </lineage>
</organism>
<evidence type="ECO:0000313" key="3">
    <source>
        <dbReference type="EMBL" id="MFC6661428.1"/>
    </source>
</evidence>
<dbReference type="PANTHER" id="PTHR34218:SF4">
    <property type="entry name" value="ACYL-HOMOSERINE LACTONE ACYLASE QUIP"/>
    <property type="match status" value="1"/>
</dbReference>
<comment type="similarity">
    <text evidence="1">Belongs to the peptidase S45 family.</text>
</comment>
<dbReference type="EMBL" id="JBHSWB010000001">
    <property type="protein sequence ID" value="MFC6661428.1"/>
    <property type="molecule type" value="Genomic_DNA"/>
</dbReference>
<gene>
    <name evidence="3" type="ORF">ACFP90_14550</name>
</gene>
<dbReference type="PANTHER" id="PTHR34218">
    <property type="entry name" value="PEPTIDASE S45 PENICILLIN AMIDASE"/>
    <property type="match status" value="1"/>
</dbReference>
<dbReference type="InterPro" id="IPR029055">
    <property type="entry name" value="Ntn_hydrolases_N"/>
</dbReference>
<protein>
    <submittedName>
        <fullName evidence="3">Penicillin acylase family protein</fullName>
    </submittedName>
</protein>
<dbReference type="Proteomes" id="UP001596317">
    <property type="component" value="Unassembled WGS sequence"/>
</dbReference>
<sequence length="317" mass="34260">MNSTQGTRRPSWGKRAALGLLVTLGLLGAAGAGGYAWLRATSEPRTAGTLQAPGLGGPVQITRDAWGVPHIRAQRDEDAVFALGFVHWQDRAWQMDFQRRVAQGRLAEVLGEAALPQDKFLRTWGFQRATLSALPALEDRSRRLIRAYTAGVNAAQAQGKVAPEFRILGYTPEPWQEVDSLSWSKLMAFDLGGNYEEEVLGARVVQKLGESGLAQVMAPYPAGAPTILSEDELPARNGRTAAAPTAPSSPRPRWPSCAPTSPLRGPWACRPCRARAATTGWSRGAARSAANRCWPTIPTSPSLRPCCGIWPTFRAGR</sequence>